<dbReference type="Proteomes" id="UP000236370">
    <property type="component" value="Unassembled WGS sequence"/>
</dbReference>
<name>A0A2J8KZ52_PANTR</name>
<gene>
    <name evidence="1" type="ORF">CK820_G0034591</name>
</gene>
<proteinExistence type="predicted"/>
<evidence type="ECO:0000313" key="2">
    <source>
        <dbReference type="Proteomes" id="UP000236370"/>
    </source>
</evidence>
<dbReference type="EMBL" id="NBAG03000325">
    <property type="protein sequence ID" value="PNI40296.1"/>
    <property type="molecule type" value="Genomic_DNA"/>
</dbReference>
<sequence length="39" mass="4129">MAASLRLLGAASGLRYWSRRLRPAAGSFAAGSIFPSRCC</sequence>
<reference evidence="1 2" key="1">
    <citation type="submission" date="2017-12" db="EMBL/GenBank/DDBJ databases">
        <title>High-resolution comparative analysis of great ape genomes.</title>
        <authorList>
            <person name="Pollen A."/>
            <person name="Hastie A."/>
            <person name="Hormozdiari F."/>
            <person name="Dougherty M."/>
            <person name="Liu R."/>
            <person name="Chaisson M."/>
            <person name="Hoppe E."/>
            <person name="Hill C."/>
            <person name="Pang A."/>
            <person name="Hillier L."/>
            <person name="Baker C."/>
            <person name="Armstrong J."/>
            <person name="Shendure J."/>
            <person name="Paten B."/>
            <person name="Wilson R."/>
            <person name="Chao H."/>
            <person name="Schneider V."/>
            <person name="Ventura M."/>
            <person name="Kronenberg Z."/>
            <person name="Murali S."/>
            <person name="Gordon D."/>
            <person name="Cantsilieris S."/>
            <person name="Munson K."/>
            <person name="Nelson B."/>
            <person name="Raja A."/>
            <person name="Underwood J."/>
            <person name="Diekhans M."/>
            <person name="Fiddes I."/>
            <person name="Haussler D."/>
            <person name="Eichler E."/>
        </authorList>
    </citation>
    <scope>NUCLEOTIDE SEQUENCE [LARGE SCALE GENOMIC DNA]</scope>
    <source>
        <strain evidence="1">Yerkes chimp pedigree #C0471</strain>
    </source>
</reference>
<evidence type="ECO:0000313" key="1">
    <source>
        <dbReference type="EMBL" id="PNI40296.1"/>
    </source>
</evidence>
<protein>
    <submittedName>
        <fullName evidence="1">HIBADH isoform 2</fullName>
    </submittedName>
</protein>
<comment type="caution">
    <text evidence="1">The sequence shown here is derived from an EMBL/GenBank/DDBJ whole genome shotgun (WGS) entry which is preliminary data.</text>
</comment>
<dbReference type="AlphaFoldDB" id="A0A2J8KZ52"/>
<accession>A0A2J8KZ52</accession>
<organism evidence="1 2">
    <name type="scientific">Pan troglodytes</name>
    <name type="common">Chimpanzee</name>
    <dbReference type="NCBI Taxonomy" id="9598"/>
    <lineage>
        <taxon>Eukaryota</taxon>
        <taxon>Metazoa</taxon>
        <taxon>Chordata</taxon>
        <taxon>Craniata</taxon>
        <taxon>Vertebrata</taxon>
        <taxon>Euteleostomi</taxon>
        <taxon>Mammalia</taxon>
        <taxon>Eutheria</taxon>
        <taxon>Euarchontoglires</taxon>
        <taxon>Primates</taxon>
        <taxon>Haplorrhini</taxon>
        <taxon>Catarrhini</taxon>
        <taxon>Hominidae</taxon>
        <taxon>Pan</taxon>
    </lineage>
</organism>